<dbReference type="EMBL" id="UYYB01107426">
    <property type="protein sequence ID" value="VDM80125.1"/>
    <property type="molecule type" value="Genomic_DNA"/>
</dbReference>
<dbReference type="PANTHER" id="PTHR48017">
    <property type="entry name" value="OS05G0424000 PROTEIN-RELATED"/>
    <property type="match status" value="1"/>
</dbReference>
<accession>A0A3P7LBK2</accession>
<dbReference type="OrthoDB" id="655540at2759"/>
<keyword evidence="2" id="KW-0813">Transport</keyword>
<feature type="domain" description="Amino acid transporter transmembrane" evidence="7">
    <location>
        <begin position="1"/>
        <end position="88"/>
    </location>
</feature>
<evidence type="ECO:0000313" key="8">
    <source>
        <dbReference type="EMBL" id="VDM80125.1"/>
    </source>
</evidence>
<dbReference type="InterPro" id="IPR013057">
    <property type="entry name" value="AA_transpt_TM"/>
</dbReference>
<evidence type="ECO:0000256" key="3">
    <source>
        <dbReference type="ARBA" id="ARBA00022692"/>
    </source>
</evidence>
<dbReference type="AlphaFoldDB" id="A0A3P7LBK2"/>
<dbReference type="Pfam" id="PF01490">
    <property type="entry name" value="Aa_trans"/>
    <property type="match status" value="3"/>
</dbReference>
<evidence type="ECO:0000259" key="7">
    <source>
        <dbReference type="Pfam" id="PF01490"/>
    </source>
</evidence>
<feature type="domain" description="Amino acid transporter transmembrane" evidence="7">
    <location>
        <begin position="135"/>
        <end position="228"/>
    </location>
</feature>
<gene>
    <name evidence="8" type="ORF">SVUK_LOCUS15123</name>
</gene>
<keyword evidence="4 6" id="KW-1133">Transmembrane helix</keyword>
<dbReference type="Proteomes" id="UP000270094">
    <property type="component" value="Unassembled WGS sequence"/>
</dbReference>
<feature type="transmembrane region" description="Helical" evidence="6">
    <location>
        <begin position="143"/>
        <end position="163"/>
    </location>
</feature>
<evidence type="ECO:0000256" key="6">
    <source>
        <dbReference type="SAM" id="Phobius"/>
    </source>
</evidence>
<feature type="transmembrane region" description="Helical" evidence="6">
    <location>
        <begin position="331"/>
        <end position="352"/>
    </location>
</feature>
<feature type="transmembrane region" description="Helical" evidence="6">
    <location>
        <begin position="223"/>
        <end position="246"/>
    </location>
</feature>
<comment type="subcellular location">
    <subcellularLocation>
        <location evidence="1">Membrane</location>
    </subcellularLocation>
</comment>
<keyword evidence="3 6" id="KW-0812">Transmembrane</keyword>
<feature type="transmembrane region" description="Helical" evidence="6">
    <location>
        <begin position="55"/>
        <end position="75"/>
    </location>
</feature>
<keyword evidence="9" id="KW-1185">Reference proteome</keyword>
<sequence length="426" mass="48144">MICLCALFSGYTGIQLAANWTMMQKRWPKYRSVCRKPYSEMAYCAVGPKMRCRAFIAMMICLTQVGFITVLELLAAKNTSVLLNFFFGIKLSEFLLDDYLCWSYRLADYNVKKSNALLAGGCILCLIQHYRNNLDSPERQFNLQNFFMAYGTIVFAYGGHGVFPTIQHDMKKPRLFARSVWVAYILILFYYLSVGIGGYLVYGGSVGDAVIHSIQLQWVQQTVIIPISTIILFYYLSVGIGGYLVYGGSVGDAVIHSIQLQWVQQTVNVMISLHVITTIVIAFSPMTQQVEALLRISHSFGWQRFLVRTFLFWTLIFVALTVPNFGPLMDMFGASTMSMMTMIMPSVFYLYLNASKAKRDLMIKNGEISKESPDETRATLSDKTEPFLAFGIMGGVVAFVFSFKKLIGADVDPPCYVQYFRQGKVI</sequence>
<keyword evidence="5 6" id="KW-0472">Membrane</keyword>
<reference evidence="8 9" key="1">
    <citation type="submission" date="2018-11" db="EMBL/GenBank/DDBJ databases">
        <authorList>
            <consortium name="Pathogen Informatics"/>
        </authorList>
    </citation>
    <scope>NUCLEOTIDE SEQUENCE [LARGE SCALE GENOMIC DNA]</scope>
</reference>
<feature type="transmembrane region" description="Helical" evidence="6">
    <location>
        <begin position="175"/>
        <end position="193"/>
    </location>
</feature>
<feature type="transmembrane region" description="Helical" evidence="6">
    <location>
        <begin position="387"/>
        <end position="403"/>
    </location>
</feature>
<proteinExistence type="predicted"/>
<name>A0A3P7LBK2_STRVU</name>
<feature type="transmembrane region" description="Helical" evidence="6">
    <location>
        <begin position="266"/>
        <end position="284"/>
    </location>
</feature>
<protein>
    <recommendedName>
        <fullName evidence="7">Amino acid transporter transmembrane domain-containing protein</fullName>
    </recommendedName>
</protein>
<dbReference type="GO" id="GO:0016020">
    <property type="term" value="C:membrane"/>
    <property type="evidence" value="ECO:0007669"/>
    <property type="project" value="UniProtKB-SubCell"/>
</dbReference>
<evidence type="ECO:0000256" key="5">
    <source>
        <dbReference type="ARBA" id="ARBA00023136"/>
    </source>
</evidence>
<organism evidence="8 9">
    <name type="scientific">Strongylus vulgaris</name>
    <name type="common">Blood worm</name>
    <dbReference type="NCBI Taxonomy" id="40348"/>
    <lineage>
        <taxon>Eukaryota</taxon>
        <taxon>Metazoa</taxon>
        <taxon>Ecdysozoa</taxon>
        <taxon>Nematoda</taxon>
        <taxon>Chromadorea</taxon>
        <taxon>Rhabditida</taxon>
        <taxon>Rhabditina</taxon>
        <taxon>Rhabditomorpha</taxon>
        <taxon>Strongyloidea</taxon>
        <taxon>Strongylidae</taxon>
        <taxon>Strongylus</taxon>
    </lineage>
</organism>
<evidence type="ECO:0000256" key="1">
    <source>
        <dbReference type="ARBA" id="ARBA00004370"/>
    </source>
</evidence>
<evidence type="ECO:0000256" key="2">
    <source>
        <dbReference type="ARBA" id="ARBA00022448"/>
    </source>
</evidence>
<feature type="transmembrane region" description="Helical" evidence="6">
    <location>
        <begin position="305"/>
        <end position="325"/>
    </location>
</feature>
<feature type="domain" description="Amino acid transporter transmembrane" evidence="7">
    <location>
        <begin position="229"/>
        <end position="358"/>
    </location>
</feature>
<evidence type="ECO:0000256" key="4">
    <source>
        <dbReference type="ARBA" id="ARBA00022989"/>
    </source>
</evidence>
<evidence type="ECO:0000313" key="9">
    <source>
        <dbReference type="Proteomes" id="UP000270094"/>
    </source>
</evidence>